<name>A0A7R9LG16_9ACAR</name>
<evidence type="ECO:0000313" key="4">
    <source>
        <dbReference type="Proteomes" id="UP000759131"/>
    </source>
</evidence>
<evidence type="ECO:0000259" key="2">
    <source>
        <dbReference type="SMART" id="SM00703"/>
    </source>
</evidence>
<keyword evidence="1" id="KW-0472">Membrane</keyword>
<dbReference type="InterPro" id="IPR052728">
    <property type="entry name" value="O2_lipid_transport_reg"/>
</dbReference>
<dbReference type="Proteomes" id="UP000759131">
    <property type="component" value="Unassembled WGS sequence"/>
</dbReference>
<dbReference type="SMART" id="SM00703">
    <property type="entry name" value="NRF"/>
    <property type="match status" value="1"/>
</dbReference>
<protein>
    <recommendedName>
        <fullName evidence="2">Nose resistant-to-fluoxetine protein N-terminal domain-containing protein</fullName>
    </recommendedName>
</protein>
<dbReference type="PANTHER" id="PTHR11161:SF0">
    <property type="entry name" value="O-ACYLTRANSFERASE LIKE PROTEIN"/>
    <property type="match status" value="1"/>
</dbReference>
<evidence type="ECO:0000313" key="3">
    <source>
        <dbReference type="EMBL" id="CAD7641044.1"/>
    </source>
</evidence>
<organism evidence="3">
    <name type="scientific">Medioppia subpectinata</name>
    <dbReference type="NCBI Taxonomy" id="1979941"/>
    <lineage>
        <taxon>Eukaryota</taxon>
        <taxon>Metazoa</taxon>
        <taxon>Ecdysozoa</taxon>
        <taxon>Arthropoda</taxon>
        <taxon>Chelicerata</taxon>
        <taxon>Arachnida</taxon>
        <taxon>Acari</taxon>
        <taxon>Acariformes</taxon>
        <taxon>Sarcoptiformes</taxon>
        <taxon>Oribatida</taxon>
        <taxon>Brachypylina</taxon>
        <taxon>Oppioidea</taxon>
        <taxon>Oppiidae</taxon>
        <taxon>Medioppia</taxon>
    </lineage>
</organism>
<dbReference type="InterPro" id="IPR006621">
    <property type="entry name" value="Nose-resist-to-fluoxetine_N"/>
</dbReference>
<dbReference type="Pfam" id="PF20146">
    <property type="entry name" value="NRF"/>
    <property type="match status" value="1"/>
</dbReference>
<keyword evidence="1" id="KW-1133">Transmembrane helix</keyword>
<proteinExistence type="predicted"/>
<dbReference type="AlphaFoldDB" id="A0A7R9LG16"/>
<feature type="transmembrane region" description="Helical" evidence="1">
    <location>
        <begin position="230"/>
        <end position="250"/>
    </location>
</feature>
<accession>A0A7R9LG16</accession>
<feature type="non-terminal residue" evidence="3">
    <location>
        <position position="1"/>
    </location>
</feature>
<evidence type="ECO:0000256" key="1">
    <source>
        <dbReference type="SAM" id="Phobius"/>
    </source>
</evidence>
<dbReference type="OrthoDB" id="4794873at2759"/>
<dbReference type="EMBL" id="CAJPIZ010024611">
    <property type="protein sequence ID" value="CAG2118532.1"/>
    <property type="molecule type" value="Genomic_DNA"/>
</dbReference>
<keyword evidence="1" id="KW-0812">Transmembrane</keyword>
<dbReference type="PANTHER" id="PTHR11161">
    <property type="entry name" value="O-ACYLTRANSFERASE"/>
    <property type="match status" value="1"/>
</dbReference>
<gene>
    <name evidence="3" type="ORF">OSB1V03_LOCUS18483</name>
</gene>
<reference evidence="3" key="1">
    <citation type="submission" date="2020-11" db="EMBL/GenBank/DDBJ databases">
        <authorList>
            <person name="Tran Van P."/>
        </authorList>
    </citation>
    <scope>NUCLEOTIDE SEQUENCE</scope>
</reference>
<keyword evidence="4" id="KW-1185">Reference proteome</keyword>
<sequence>MNWSKEFRLRNKPFVEELLNSSHVSESCSKSIFSTLDGIERLDDWSIQMINSWADFPPKGLFEGSLTDFGSYDQCLSIIDNHMIGSAQYCSLDLVPYIPRPMPKQHNLFHKIPNLLPIDIIQNKSNALNIMATEASFFYWMSFRTGVCVPNKCSLNDVKSIGQLVSDKFGLELKAVKCEIKANILINSKQLFAIGILTNYIALSVTKGDVKRFNVVLYIVLRLARLLPQLMIFILLTFLLPLLGSGPLWAEVVG</sequence>
<feature type="domain" description="Nose resistant-to-fluoxetine protein N-terminal" evidence="2">
    <location>
        <begin position="25"/>
        <end position="180"/>
    </location>
</feature>
<dbReference type="EMBL" id="OC879186">
    <property type="protein sequence ID" value="CAD7641044.1"/>
    <property type="molecule type" value="Genomic_DNA"/>
</dbReference>